<dbReference type="Pfam" id="PF00534">
    <property type="entry name" value="Glycos_transf_1"/>
    <property type="match status" value="1"/>
</dbReference>
<sequence>MVLGSAPLAGQLLGAMPRPLNFLHVTTFYPPYNFGGDGIYVQRLAYALGDQGHHVDIVHCVDAFQLAARPNGFSPSPHPNVTVHALKSPVGWLSPLASHQTGRPFFKQPALQALVDAKPYDVIHFHNISLFGPEVLRIGGSSPLKLYTTHEYWLICPTHVLRKFNREPCREPECLQCVIRSLRPPQPWRYTGLLADSVQHVDQFLAPSRFTAQIHAERGFTAPICHLPNFCDRSDQDWLNPGESPHHRPYFLYAGRLEDEKGPQTLIPFWDRVAGFDLVVAGSGRQEMMLGQMAAANPRIRFLGNVPPAKIGRLFAHAAAVIIPSVVYEVFSLVAVESMARKTPVIARDLGGLTELAEDSGGAVLYRTDDELLQAIHSLGADPQLRRETGERGYQHYLAHYTREAHLKAYGQVIAEAAARKFGKIPWGE</sequence>
<proteinExistence type="predicted"/>
<dbReference type="CAZy" id="GT4">
    <property type="family name" value="Glycosyltransferase Family 4"/>
</dbReference>
<reference evidence="3" key="1">
    <citation type="submission" date="2009-12" db="EMBL/GenBank/DDBJ databases">
        <authorList>
            <person name="Kielak A."/>
            <person name="van Veen J.A."/>
            <person name="Kowalchuk G.A."/>
        </authorList>
    </citation>
    <scope>NUCLEOTIDE SEQUENCE</scope>
</reference>
<dbReference type="SUPFAM" id="SSF53756">
    <property type="entry name" value="UDP-Glycosyltransferase/glycogen phosphorylase"/>
    <property type="match status" value="1"/>
</dbReference>
<name>E3T691_9BACT</name>
<protein>
    <submittedName>
        <fullName evidence="3">Glycosyl transferase group 1 protein</fullName>
    </submittedName>
</protein>
<dbReference type="CDD" id="cd03801">
    <property type="entry name" value="GT4_PimA-like"/>
    <property type="match status" value="1"/>
</dbReference>
<dbReference type="Gene3D" id="3.40.50.2000">
    <property type="entry name" value="Glycogen Phosphorylase B"/>
    <property type="match status" value="2"/>
</dbReference>
<feature type="domain" description="Glycosyltransferase subfamily 4-like N-terminal" evidence="2">
    <location>
        <begin position="35"/>
        <end position="233"/>
    </location>
</feature>
<evidence type="ECO:0000259" key="2">
    <source>
        <dbReference type="Pfam" id="PF13439"/>
    </source>
</evidence>
<dbReference type="EMBL" id="GU260701">
    <property type="protein sequence ID" value="ADC35835.1"/>
    <property type="molecule type" value="Genomic_DNA"/>
</dbReference>
<dbReference type="PANTHER" id="PTHR45947:SF13">
    <property type="entry name" value="TRANSFERASE"/>
    <property type="match status" value="1"/>
</dbReference>
<evidence type="ECO:0000259" key="1">
    <source>
        <dbReference type="Pfam" id="PF00534"/>
    </source>
</evidence>
<evidence type="ECO:0000313" key="3">
    <source>
        <dbReference type="EMBL" id="ADC35835.1"/>
    </source>
</evidence>
<dbReference type="PANTHER" id="PTHR45947">
    <property type="entry name" value="SULFOQUINOVOSYL TRANSFERASE SQD2"/>
    <property type="match status" value="1"/>
</dbReference>
<keyword evidence="3" id="KW-0808">Transferase</keyword>
<dbReference type="InterPro" id="IPR028098">
    <property type="entry name" value="Glyco_trans_4-like_N"/>
</dbReference>
<dbReference type="Pfam" id="PF13439">
    <property type="entry name" value="Glyco_transf_4"/>
    <property type="match status" value="1"/>
</dbReference>
<dbReference type="InterPro" id="IPR050194">
    <property type="entry name" value="Glycosyltransferase_grp1"/>
</dbReference>
<dbReference type="InterPro" id="IPR001296">
    <property type="entry name" value="Glyco_trans_1"/>
</dbReference>
<accession>E3T691</accession>
<feature type="domain" description="Glycosyl transferase family 1" evidence="1">
    <location>
        <begin position="240"/>
        <end position="395"/>
    </location>
</feature>
<organism evidence="3">
    <name type="scientific">uncultured bacterium 89</name>
    <dbReference type="NCBI Taxonomy" id="698393"/>
    <lineage>
        <taxon>Bacteria</taxon>
        <taxon>environmental samples</taxon>
    </lineage>
</organism>
<reference evidence="3" key="2">
    <citation type="journal article" date="2010" name="Appl. Environ. Microbiol.">
        <title>Comparative analysis of acidobacterial genomic fragments from terrestrial and aquatic metagenomic libraries, with emphasis on acidobacteria subdivision 6.</title>
        <authorList>
            <person name="Kielak A.M."/>
            <person name="van Veen J.A."/>
            <person name="Kowalchuk G.A."/>
        </authorList>
    </citation>
    <scope>NUCLEOTIDE SEQUENCE</scope>
</reference>
<dbReference type="AlphaFoldDB" id="E3T691"/>
<dbReference type="GO" id="GO:0016757">
    <property type="term" value="F:glycosyltransferase activity"/>
    <property type="evidence" value="ECO:0007669"/>
    <property type="project" value="InterPro"/>
</dbReference>